<dbReference type="OrthoDB" id="8110405at2"/>
<evidence type="ECO:0000256" key="1">
    <source>
        <dbReference type="ARBA" id="ARBA00006754"/>
    </source>
</evidence>
<dbReference type="Proteomes" id="UP000253529">
    <property type="component" value="Unassembled WGS sequence"/>
</dbReference>
<feature type="domain" description="RsbT co-antagonist protein RsbRD N-terminal" evidence="3">
    <location>
        <begin position="40"/>
        <end position="172"/>
    </location>
</feature>
<dbReference type="InterPro" id="IPR042070">
    <property type="entry name" value="PucR_C-HTH_sf"/>
</dbReference>
<sequence>MTDAAPSNRALRQTLERLAALSVIPDVAAKLRRSAAAVEAALRDAVLGEVAGFSDSRNPQILPDLKGHSKDHVAEVTRLFAGEAPDDFAFVRAHARRRAEQRFPLEVSLHAYRCGHRVLSRWLRDAAAGAHPHSAREAVDAIADFAIEYTDVISAVMASEYVAHTRLIEAAQGDRSAELLNILLSGYDESDGRIARLLKAAGYLDQRQSYCLVAARTPIASELESPERGQRLLAALAELVASVNIRLLAGLRNGRAIAVASALRRQSGWTAPQTSLAERLNPLLLQLGPSVLIGVSADRPSTASIPKALREASAALDFASADRRVVLFSTLPVRSLLVHAGGEYVRSAAPVWIEALLAADARAGGALIKTLTTLADADLNVQLAGRRLGVHPNTVYARLLRIQDMTGLDGRRHHDLVELLLAVECARV</sequence>
<evidence type="ECO:0000259" key="2">
    <source>
        <dbReference type="Pfam" id="PF13556"/>
    </source>
</evidence>
<dbReference type="PANTHER" id="PTHR33744">
    <property type="entry name" value="CARBOHYDRATE DIACID REGULATOR"/>
    <property type="match status" value="1"/>
</dbReference>
<evidence type="ECO:0000259" key="4">
    <source>
        <dbReference type="Pfam" id="PF17853"/>
    </source>
</evidence>
<feature type="domain" description="CdaR GGDEF-like" evidence="4">
    <location>
        <begin position="190"/>
        <end position="317"/>
    </location>
</feature>
<dbReference type="AlphaFoldDB" id="A0A366FI40"/>
<proteinExistence type="inferred from homology"/>
<dbReference type="EMBL" id="QNRK01000009">
    <property type="protein sequence ID" value="RBP14328.1"/>
    <property type="molecule type" value="Genomic_DNA"/>
</dbReference>
<name>A0A366FI40_9HYPH</name>
<dbReference type="RefSeq" id="WP_113889013.1">
    <property type="nucleotide sequence ID" value="NZ_QNRK01000009.1"/>
</dbReference>
<dbReference type="PANTHER" id="PTHR33744:SF1">
    <property type="entry name" value="DNA-BINDING TRANSCRIPTIONAL ACTIVATOR ADER"/>
    <property type="match status" value="1"/>
</dbReference>
<organism evidence="5 6">
    <name type="scientific">Roseiarcus fermentans</name>
    <dbReference type="NCBI Taxonomy" id="1473586"/>
    <lineage>
        <taxon>Bacteria</taxon>
        <taxon>Pseudomonadati</taxon>
        <taxon>Pseudomonadota</taxon>
        <taxon>Alphaproteobacteria</taxon>
        <taxon>Hyphomicrobiales</taxon>
        <taxon>Roseiarcaceae</taxon>
        <taxon>Roseiarcus</taxon>
    </lineage>
</organism>
<feature type="domain" description="PucR C-terminal helix-turn-helix" evidence="2">
    <location>
        <begin position="367"/>
        <end position="424"/>
    </location>
</feature>
<comment type="similarity">
    <text evidence="1">Belongs to the CdaR family.</text>
</comment>
<protein>
    <submittedName>
        <fullName evidence="5">PucR-like helix-turn-helix protein</fullName>
    </submittedName>
</protein>
<dbReference type="InterPro" id="IPR025736">
    <property type="entry name" value="PucR_C-HTH_dom"/>
</dbReference>
<evidence type="ECO:0000259" key="3">
    <source>
        <dbReference type="Pfam" id="PF14361"/>
    </source>
</evidence>
<keyword evidence="6" id="KW-1185">Reference proteome</keyword>
<reference evidence="5 6" key="1">
    <citation type="submission" date="2018-06" db="EMBL/GenBank/DDBJ databases">
        <title>Genomic Encyclopedia of Type Strains, Phase IV (KMG-IV): sequencing the most valuable type-strain genomes for metagenomic binning, comparative biology and taxonomic classification.</title>
        <authorList>
            <person name="Goeker M."/>
        </authorList>
    </citation>
    <scope>NUCLEOTIDE SEQUENCE [LARGE SCALE GENOMIC DNA]</scope>
    <source>
        <strain evidence="5 6">DSM 24875</strain>
    </source>
</reference>
<accession>A0A366FI40</accession>
<dbReference type="Pfam" id="PF13556">
    <property type="entry name" value="HTH_30"/>
    <property type="match status" value="1"/>
</dbReference>
<dbReference type="InterPro" id="IPR041522">
    <property type="entry name" value="CdaR_GGDEF"/>
</dbReference>
<dbReference type="InterPro" id="IPR025751">
    <property type="entry name" value="RsbRD_N_dom"/>
</dbReference>
<comment type="caution">
    <text evidence="5">The sequence shown here is derived from an EMBL/GenBank/DDBJ whole genome shotgun (WGS) entry which is preliminary data.</text>
</comment>
<evidence type="ECO:0000313" key="6">
    <source>
        <dbReference type="Proteomes" id="UP000253529"/>
    </source>
</evidence>
<dbReference type="Gene3D" id="1.10.10.2840">
    <property type="entry name" value="PucR C-terminal helix-turn-helix domain"/>
    <property type="match status" value="1"/>
</dbReference>
<evidence type="ECO:0000313" key="5">
    <source>
        <dbReference type="EMBL" id="RBP14328.1"/>
    </source>
</evidence>
<dbReference type="Pfam" id="PF17853">
    <property type="entry name" value="GGDEF_2"/>
    <property type="match status" value="1"/>
</dbReference>
<dbReference type="Pfam" id="PF14361">
    <property type="entry name" value="RsbRD_N"/>
    <property type="match status" value="1"/>
</dbReference>
<gene>
    <name evidence="5" type="ORF">DFR50_10981</name>
</gene>
<dbReference type="InterPro" id="IPR051448">
    <property type="entry name" value="CdaR-like_regulators"/>
</dbReference>